<feature type="transmembrane region" description="Helical" evidence="10">
    <location>
        <begin position="189"/>
        <end position="208"/>
    </location>
</feature>
<feature type="transmembrane region" description="Helical" evidence="10">
    <location>
        <begin position="300"/>
        <end position="323"/>
    </location>
</feature>
<dbReference type="CDD" id="cd13139">
    <property type="entry name" value="MATE_like_14"/>
    <property type="match status" value="1"/>
</dbReference>
<feature type="transmembrane region" description="Helical" evidence="10">
    <location>
        <begin position="36"/>
        <end position="62"/>
    </location>
</feature>
<accession>A0A6C0GRU9</accession>
<evidence type="ECO:0000256" key="5">
    <source>
        <dbReference type="ARBA" id="ARBA00022692"/>
    </source>
</evidence>
<evidence type="ECO:0000256" key="7">
    <source>
        <dbReference type="ARBA" id="ARBA00023065"/>
    </source>
</evidence>
<comment type="subcellular location">
    <subcellularLocation>
        <location evidence="1">Cell membrane</location>
        <topology evidence="1">Multi-pass membrane protein</topology>
    </subcellularLocation>
</comment>
<keyword evidence="12" id="KW-1185">Reference proteome</keyword>
<dbReference type="InterPro" id="IPR050222">
    <property type="entry name" value="MATE_MdtK"/>
</dbReference>
<evidence type="ECO:0000256" key="6">
    <source>
        <dbReference type="ARBA" id="ARBA00022989"/>
    </source>
</evidence>
<dbReference type="KEGG" id="rhoz:GXP67_27970"/>
<keyword evidence="3" id="KW-0050">Antiport</keyword>
<dbReference type="InterPro" id="IPR048279">
    <property type="entry name" value="MdtK-like"/>
</dbReference>
<dbReference type="Pfam" id="PF01554">
    <property type="entry name" value="MatE"/>
    <property type="match status" value="2"/>
</dbReference>
<evidence type="ECO:0000256" key="3">
    <source>
        <dbReference type="ARBA" id="ARBA00022449"/>
    </source>
</evidence>
<keyword evidence="2" id="KW-0813">Transport</keyword>
<dbReference type="GO" id="GO:0005886">
    <property type="term" value="C:plasma membrane"/>
    <property type="evidence" value="ECO:0007669"/>
    <property type="project" value="UniProtKB-SubCell"/>
</dbReference>
<evidence type="ECO:0000256" key="10">
    <source>
        <dbReference type="SAM" id="Phobius"/>
    </source>
</evidence>
<keyword evidence="7" id="KW-0406">Ion transport</keyword>
<proteinExistence type="predicted"/>
<keyword evidence="6 10" id="KW-1133">Transmembrane helix</keyword>
<feature type="transmembrane region" description="Helical" evidence="10">
    <location>
        <begin position="220"/>
        <end position="239"/>
    </location>
</feature>
<dbReference type="PIRSF" id="PIRSF006603">
    <property type="entry name" value="DinF"/>
    <property type="match status" value="1"/>
</dbReference>
<feature type="transmembrane region" description="Helical" evidence="10">
    <location>
        <begin position="414"/>
        <end position="434"/>
    </location>
</feature>
<name>A0A6C0GRU9_9BACT</name>
<dbReference type="NCBIfam" id="TIGR00797">
    <property type="entry name" value="matE"/>
    <property type="match status" value="1"/>
</dbReference>
<evidence type="ECO:0000256" key="8">
    <source>
        <dbReference type="ARBA" id="ARBA00023136"/>
    </source>
</evidence>
<feature type="transmembrane region" description="Helical" evidence="10">
    <location>
        <begin position="113"/>
        <end position="136"/>
    </location>
</feature>
<dbReference type="GO" id="GO:0015297">
    <property type="term" value="F:antiporter activity"/>
    <property type="evidence" value="ECO:0007669"/>
    <property type="project" value="UniProtKB-KW"/>
</dbReference>
<dbReference type="EMBL" id="CP048222">
    <property type="protein sequence ID" value="QHT70210.1"/>
    <property type="molecule type" value="Genomic_DNA"/>
</dbReference>
<feature type="transmembrane region" description="Helical" evidence="10">
    <location>
        <begin position="263"/>
        <end position="288"/>
    </location>
</feature>
<keyword evidence="8 10" id="KW-0472">Membrane</keyword>
<feature type="transmembrane region" description="Helical" evidence="10">
    <location>
        <begin position="344"/>
        <end position="369"/>
    </location>
</feature>
<dbReference type="PANTHER" id="PTHR43298">
    <property type="entry name" value="MULTIDRUG RESISTANCE PROTEIN NORM-RELATED"/>
    <property type="match status" value="1"/>
</dbReference>
<dbReference type="InterPro" id="IPR002528">
    <property type="entry name" value="MATE_fam"/>
</dbReference>
<dbReference type="GO" id="GO:0006811">
    <property type="term" value="P:monoatomic ion transport"/>
    <property type="evidence" value="ECO:0007669"/>
    <property type="project" value="UniProtKB-KW"/>
</dbReference>
<reference evidence="11 12" key="1">
    <citation type="submission" date="2020-01" db="EMBL/GenBank/DDBJ databases">
        <authorList>
            <person name="Kim M.K."/>
        </authorList>
    </citation>
    <scope>NUCLEOTIDE SEQUENCE [LARGE SCALE GENOMIC DNA]</scope>
    <source>
        <strain evidence="11 12">172606-1</strain>
    </source>
</reference>
<dbReference type="PANTHER" id="PTHR43298:SF2">
    <property type="entry name" value="FMN_FAD EXPORTER YEEO-RELATED"/>
    <property type="match status" value="1"/>
</dbReference>
<keyword evidence="5 10" id="KW-0812">Transmembrane</keyword>
<evidence type="ECO:0000313" key="12">
    <source>
        <dbReference type="Proteomes" id="UP000480178"/>
    </source>
</evidence>
<dbReference type="Proteomes" id="UP000480178">
    <property type="component" value="Chromosome"/>
</dbReference>
<gene>
    <name evidence="11" type="ORF">GXP67_27970</name>
</gene>
<feature type="transmembrane region" description="Helical" evidence="10">
    <location>
        <begin position="156"/>
        <end position="177"/>
    </location>
</feature>
<dbReference type="AlphaFoldDB" id="A0A6C0GRU9"/>
<feature type="transmembrane region" description="Helical" evidence="10">
    <location>
        <begin position="440"/>
        <end position="460"/>
    </location>
</feature>
<sequence>MAQSVNHLNLKKLFGYFKTAIKGEEKEYTSGNINKAIFMLAVPMILEMVMESLFAVVDVFFVSRLGVNAIATVGLTESVLTIIYAVAIGLSMAATAMVARRTGEKNPEAASEAAIQALIIAVIIGSVIGLTGVIFAEDILRLMGGAPELISEGKGYTRIMLGSNVIIMLLFLNNAIFRGAGDASIAMRSLWLANALNIVLCPVLIFGLGPIPGLGIEGAALATTIGRGSGVLYQFYMLFSKRSVIQLNRSNFKFNPDLIGKMLNVSAGGMGQFLIESASWVFLVRIISVFGSDALAGYTIAIRIIIFTILPSWGLSNAAATLVGQNLGAGQPERAETSVWRAAFYNMLFLAFISVGLFVFAGIIIEIFTTETNVQQYGIQGLRYICAGYIFAAYGMVTSQSFNGAGDTRTPTVINLLCYWVLQIPLAYLLAVTLDLGPAGVFIAIAISFSMHALVSIVWFRRGKWKLVEI</sequence>
<protein>
    <recommendedName>
        <fullName evidence="9">Multidrug-efflux transporter</fullName>
    </recommendedName>
</protein>
<evidence type="ECO:0000256" key="1">
    <source>
        <dbReference type="ARBA" id="ARBA00004651"/>
    </source>
</evidence>
<dbReference type="RefSeq" id="WP_162446192.1">
    <property type="nucleotide sequence ID" value="NZ_CP048222.1"/>
</dbReference>
<evidence type="ECO:0000256" key="4">
    <source>
        <dbReference type="ARBA" id="ARBA00022475"/>
    </source>
</evidence>
<feature type="transmembrane region" description="Helical" evidence="10">
    <location>
        <begin position="381"/>
        <end position="402"/>
    </location>
</feature>
<organism evidence="11 12">
    <name type="scientific">Rhodocytophaga rosea</name>
    <dbReference type="NCBI Taxonomy" id="2704465"/>
    <lineage>
        <taxon>Bacteria</taxon>
        <taxon>Pseudomonadati</taxon>
        <taxon>Bacteroidota</taxon>
        <taxon>Cytophagia</taxon>
        <taxon>Cytophagales</taxon>
        <taxon>Rhodocytophagaceae</taxon>
        <taxon>Rhodocytophaga</taxon>
    </lineage>
</organism>
<dbReference type="GO" id="GO:0042910">
    <property type="term" value="F:xenobiotic transmembrane transporter activity"/>
    <property type="evidence" value="ECO:0007669"/>
    <property type="project" value="InterPro"/>
</dbReference>
<keyword evidence="4" id="KW-1003">Cell membrane</keyword>
<evidence type="ECO:0000256" key="2">
    <source>
        <dbReference type="ARBA" id="ARBA00022448"/>
    </source>
</evidence>
<evidence type="ECO:0000256" key="9">
    <source>
        <dbReference type="ARBA" id="ARBA00031636"/>
    </source>
</evidence>
<evidence type="ECO:0000313" key="11">
    <source>
        <dbReference type="EMBL" id="QHT70210.1"/>
    </source>
</evidence>